<feature type="domain" description="Protein kinase" evidence="9">
    <location>
        <begin position="8"/>
        <end position="338"/>
    </location>
</feature>
<dbReference type="InterPro" id="IPR008271">
    <property type="entry name" value="Ser/Thr_kinase_AS"/>
</dbReference>
<evidence type="ECO:0000259" key="9">
    <source>
        <dbReference type="PROSITE" id="PS50011"/>
    </source>
</evidence>
<evidence type="ECO:0000313" key="11">
    <source>
        <dbReference type="Proteomes" id="UP000075398"/>
    </source>
</evidence>
<name>A0A150J842_9EURY</name>
<evidence type="ECO:0000256" key="7">
    <source>
        <dbReference type="ARBA" id="ARBA00047899"/>
    </source>
</evidence>
<sequence>MSVLDNKYRTLSLLSKNEVSSVFLGEYMPTGRYVIIKIPIPGQEKIAFERFEKEYNVLVGLDHPNIVKVIDFSSSFPYLVLEYVNGENALLAYGNDSAPLDERYAVLLQLHDTIKYLHLHNLIHRDIKPSNVIIEKHTKRAVLSDFETAMDVKVKDNTRIHSGDFSPPELLMGISGYFTDSYSLAKLALFLLLEKLPDEKITLFNKLEPFMREDCNKRSVYLDSMLSILPKKPLVYFYQDNIVNKLYPIGRGDVRIGRGKGSEVKIDDINYFVDEVHAVIREENVGHVIYDNKSINGLWLFDKGKFIRIIQHILKNNDVLSLGWNSRNGPYMTFRFFV</sequence>
<dbReference type="EC" id="2.7.11.1" evidence="1"/>
<dbReference type="PROSITE" id="PS50011">
    <property type="entry name" value="PROTEIN_KINASE_DOM"/>
    <property type="match status" value="1"/>
</dbReference>
<evidence type="ECO:0000256" key="8">
    <source>
        <dbReference type="ARBA" id="ARBA00048679"/>
    </source>
</evidence>
<keyword evidence="5 10" id="KW-0418">Kinase</keyword>
<keyword evidence="4" id="KW-0547">Nucleotide-binding</keyword>
<dbReference type="PANTHER" id="PTHR24363:SF0">
    <property type="entry name" value="SERINE_THREONINE KINASE LIKE DOMAIN CONTAINING 1"/>
    <property type="match status" value="1"/>
</dbReference>
<dbReference type="PANTHER" id="PTHR24363">
    <property type="entry name" value="SERINE/THREONINE PROTEIN KINASE"/>
    <property type="match status" value="1"/>
</dbReference>
<dbReference type="InterPro" id="IPR000719">
    <property type="entry name" value="Prot_kinase_dom"/>
</dbReference>
<evidence type="ECO:0000313" key="10">
    <source>
        <dbReference type="EMBL" id="KYC53134.1"/>
    </source>
</evidence>
<dbReference type="Gene3D" id="1.10.510.10">
    <property type="entry name" value="Transferase(Phosphotransferase) domain 1"/>
    <property type="match status" value="1"/>
</dbReference>
<evidence type="ECO:0000256" key="3">
    <source>
        <dbReference type="ARBA" id="ARBA00022679"/>
    </source>
</evidence>
<gene>
    <name evidence="10" type="ORF">AMQ22_00441</name>
</gene>
<dbReference type="PROSITE" id="PS00108">
    <property type="entry name" value="PROTEIN_KINASE_ST"/>
    <property type="match status" value="1"/>
</dbReference>
<evidence type="ECO:0000256" key="2">
    <source>
        <dbReference type="ARBA" id="ARBA00022527"/>
    </source>
</evidence>
<protein>
    <recommendedName>
        <fullName evidence="1">non-specific serine/threonine protein kinase</fullName>
        <ecNumber evidence="1">2.7.11.1</ecNumber>
    </recommendedName>
</protein>
<dbReference type="InterPro" id="IPR000253">
    <property type="entry name" value="FHA_dom"/>
</dbReference>
<dbReference type="Proteomes" id="UP000075398">
    <property type="component" value="Unassembled WGS sequence"/>
</dbReference>
<keyword evidence="3" id="KW-0808">Transferase</keyword>
<dbReference type="InterPro" id="IPR011009">
    <property type="entry name" value="Kinase-like_dom_sf"/>
</dbReference>
<organism evidence="10 11">
    <name type="scientific">Candidatus Methanofastidiosum methylothiophilum</name>
    <dbReference type="NCBI Taxonomy" id="1705564"/>
    <lineage>
        <taxon>Archaea</taxon>
        <taxon>Methanobacteriati</taxon>
        <taxon>Methanobacteriota</taxon>
        <taxon>Stenosarchaea group</taxon>
        <taxon>Candidatus Methanofastidiosia</taxon>
        <taxon>Candidatus Methanofastidiosales</taxon>
        <taxon>Candidatus Methanofastidiosaceae</taxon>
        <taxon>Candidatus Methanofastidiosum</taxon>
    </lineage>
</organism>
<proteinExistence type="predicted"/>
<evidence type="ECO:0000256" key="4">
    <source>
        <dbReference type="ARBA" id="ARBA00022741"/>
    </source>
</evidence>
<comment type="catalytic activity">
    <reaction evidence="7">
        <text>L-threonyl-[protein] + ATP = O-phospho-L-threonyl-[protein] + ADP + H(+)</text>
        <dbReference type="Rhea" id="RHEA:46608"/>
        <dbReference type="Rhea" id="RHEA-COMP:11060"/>
        <dbReference type="Rhea" id="RHEA-COMP:11605"/>
        <dbReference type="ChEBI" id="CHEBI:15378"/>
        <dbReference type="ChEBI" id="CHEBI:30013"/>
        <dbReference type="ChEBI" id="CHEBI:30616"/>
        <dbReference type="ChEBI" id="CHEBI:61977"/>
        <dbReference type="ChEBI" id="CHEBI:456216"/>
        <dbReference type="EC" id="2.7.11.1"/>
    </reaction>
</comment>
<accession>A0A150J842</accession>
<dbReference type="SUPFAM" id="SSF49879">
    <property type="entry name" value="SMAD/FHA domain"/>
    <property type="match status" value="1"/>
</dbReference>
<evidence type="ECO:0000256" key="1">
    <source>
        <dbReference type="ARBA" id="ARBA00012513"/>
    </source>
</evidence>
<dbReference type="Gene3D" id="2.60.200.20">
    <property type="match status" value="1"/>
</dbReference>
<dbReference type="SUPFAM" id="SSF56112">
    <property type="entry name" value="Protein kinase-like (PK-like)"/>
    <property type="match status" value="1"/>
</dbReference>
<evidence type="ECO:0000256" key="6">
    <source>
        <dbReference type="ARBA" id="ARBA00022840"/>
    </source>
</evidence>
<dbReference type="Pfam" id="PF00069">
    <property type="entry name" value="Pkinase"/>
    <property type="match status" value="1"/>
</dbReference>
<dbReference type="InterPro" id="IPR008984">
    <property type="entry name" value="SMAD_FHA_dom_sf"/>
</dbReference>
<dbReference type="GO" id="GO:0005524">
    <property type="term" value="F:ATP binding"/>
    <property type="evidence" value="ECO:0007669"/>
    <property type="project" value="UniProtKB-KW"/>
</dbReference>
<dbReference type="SMART" id="SM00220">
    <property type="entry name" value="S_TKc"/>
    <property type="match status" value="1"/>
</dbReference>
<dbReference type="CDD" id="cd00060">
    <property type="entry name" value="FHA"/>
    <property type="match status" value="1"/>
</dbReference>
<comment type="caution">
    <text evidence="10">The sequence shown here is derived from an EMBL/GenBank/DDBJ whole genome shotgun (WGS) entry which is preliminary data.</text>
</comment>
<keyword evidence="6" id="KW-0067">ATP-binding</keyword>
<dbReference type="Pfam" id="PF00498">
    <property type="entry name" value="FHA"/>
    <property type="match status" value="1"/>
</dbReference>
<dbReference type="AlphaFoldDB" id="A0A150J842"/>
<reference evidence="10 11" key="1">
    <citation type="journal article" date="2016" name="ISME J.">
        <title>Chasing the elusive Euryarchaeota class WSA2: genomes reveal a uniquely fastidious methyl-reducing methanogen.</title>
        <authorList>
            <person name="Nobu M.K."/>
            <person name="Narihiro T."/>
            <person name="Kuroda K."/>
            <person name="Mei R."/>
            <person name="Liu W.T."/>
        </authorList>
    </citation>
    <scope>NUCLEOTIDE SEQUENCE [LARGE SCALE GENOMIC DNA]</scope>
    <source>
        <strain evidence="10">U1lsi0528_Bin055</strain>
    </source>
</reference>
<evidence type="ECO:0000256" key="5">
    <source>
        <dbReference type="ARBA" id="ARBA00022777"/>
    </source>
</evidence>
<dbReference type="EMBL" id="LNGC01000010">
    <property type="protein sequence ID" value="KYC53134.1"/>
    <property type="molecule type" value="Genomic_DNA"/>
</dbReference>
<dbReference type="GO" id="GO:0004674">
    <property type="term" value="F:protein serine/threonine kinase activity"/>
    <property type="evidence" value="ECO:0007669"/>
    <property type="project" value="UniProtKB-KW"/>
</dbReference>
<keyword evidence="2" id="KW-0723">Serine/threonine-protein kinase</keyword>
<comment type="catalytic activity">
    <reaction evidence="8">
        <text>L-seryl-[protein] + ATP = O-phospho-L-seryl-[protein] + ADP + H(+)</text>
        <dbReference type="Rhea" id="RHEA:17989"/>
        <dbReference type="Rhea" id="RHEA-COMP:9863"/>
        <dbReference type="Rhea" id="RHEA-COMP:11604"/>
        <dbReference type="ChEBI" id="CHEBI:15378"/>
        <dbReference type="ChEBI" id="CHEBI:29999"/>
        <dbReference type="ChEBI" id="CHEBI:30616"/>
        <dbReference type="ChEBI" id="CHEBI:83421"/>
        <dbReference type="ChEBI" id="CHEBI:456216"/>
        <dbReference type="EC" id="2.7.11.1"/>
    </reaction>
</comment>